<organism evidence="3 4">
    <name type="scientific">Thermohalobaculum xanthum</name>
    <dbReference type="NCBI Taxonomy" id="2753746"/>
    <lineage>
        <taxon>Bacteria</taxon>
        <taxon>Pseudomonadati</taxon>
        <taxon>Pseudomonadota</taxon>
        <taxon>Alphaproteobacteria</taxon>
        <taxon>Rhodobacterales</taxon>
        <taxon>Paracoccaceae</taxon>
        <taxon>Thermohalobaculum</taxon>
    </lineage>
</organism>
<dbReference type="RefSeq" id="WP_200609017.1">
    <property type="nucleotide sequence ID" value="NZ_JAEHHL010000004.1"/>
</dbReference>
<feature type="transmembrane region" description="Helical" evidence="1">
    <location>
        <begin position="18"/>
        <end position="36"/>
    </location>
</feature>
<keyword evidence="1" id="KW-0472">Membrane</keyword>
<protein>
    <submittedName>
        <fullName evidence="3">DMT family transporter</fullName>
    </submittedName>
</protein>
<feature type="domain" description="EamA" evidence="2">
    <location>
        <begin position="158"/>
        <end position="282"/>
    </location>
</feature>
<dbReference type="SUPFAM" id="SSF103481">
    <property type="entry name" value="Multidrug resistance efflux transporter EmrE"/>
    <property type="match status" value="2"/>
</dbReference>
<gene>
    <name evidence="3" type="ORF">H0I76_07795</name>
</gene>
<evidence type="ECO:0000256" key="1">
    <source>
        <dbReference type="SAM" id="Phobius"/>
    </source>
</evidence>
<feature type="transmembrane region" description="Helical" evidence="1">
    <location>
        <begin position="85"/>
        <end position="102"/>
    </location>
</feature>
<keyword evidence="4" id="KW-1185">Reference proteome</keyword>
<reference evidence="3" key="1">
    <citation type="submission" date="2020-12" db="EMBL/GenBank/DDBJ databases">
        <title>Bacterial taxonomy.</title>
        <authorList>
            <person name="Pan X."/>
        </authorList>
    </citation>
    <scope>NUCLEOTIDE SEQUENCE</scope>
    <source>
        <strain evidence="3">M0105</strain>
    </source>
</reference>
<feature type="transmembrane region" description="Helical" evidence="1">
    <location>
        <begin position="108"/>
        <end position="125"/>
    </location>
</feature>
<sequence>MIARIAAATERLTPETRGALGVVVATLFFVAMDAIAKDLAARMPPLQVVWARYTGQTLFLMAIFAPRLPRLLRSANMRIQGLRSALLFAVTILYFTSLKYLALAEAAALMQLAPLMIVGLAAVILREQVGPRRWTGVVLGLLGALVILKPGLGVFQPAALLAVGSALCLAAYQIATRMLGQADSIWTTMLYTTGFGTLCASAALPLVWVTPEASDVPLLVGIGLVGFVGHLALVWALGQAPASQLAPFNYAGLVWAIAFGFVMFGEMPQATTLAGAGVIVGAGLYVWHRERVRAAPRPRG</sequence>
<proteinExistence type="predicted"/>
<dbReference type="InterPro" id="IPR000620">
    <property type="entry name" value="EamA_dom"/>
</dbReference>
<feature type="transmembrane region" description="Helical" evidence="1">
    <location>
        <begin position="216"/>
        <end position="238"/>
    </location>
</feature>
<feature type="transmembrane region" description="Helical" evidence="1">
    <location>
        <begin position="134"/>
        <end position="152"/>
    </location>
</feature>
<dbReference type="PANTHER" id="PTHR22911">
    <property type="entry name" value="ACYL-MALONYL CONDENSING ENZYME-RELATED"/>
    <property type="match status" value="1"/>
</dbReference>
<evidence type="ECO:0000313" key="3">
    <source>
        <dbReference type="EMBL" id="MBK0399087.1"/>
    </source>
</evidence>
<dbReference type="GO" id="GO:0016020">
    <property type="term" value="C:membrane"/>
    <property type="evidence" value="ECO:0007669"/>
    <property type="project" value="InterPro"/>
</dbReference>
<dbReference type="Gene3D" id="1.10.3730.20">
    <property type="match status" value="1"/>
</dbReference>
<feature type="transmembrane region" description="Helical" evidence="1">
    <location>
        <begin position="188"/>
        <end position="210"/>
    </location>
</feature>
<evidence type="ECO:0000259" key="2">
    <source>
        <dbReference type="Pfam" id="PF00892"/>
    </source>
</evidence>
<dbReference type="Proteomes" id="UP000655420">
    <property type="component" value="Unassembled WGS sequence"/>
</dbReference>
<keyword evidence="1" id="KW-0812">Transmembrane</keyword>
<dbReference type="EMBL" id="JAEHHL010000004">
    <property type="protein sequence ID" value="MBK0399087.1"/>
    <property type="molecule type" value="Genomic_DNA"/>
</dbReference>
<dbReference type="AlphaFoldDB" id="A0A8J7SEQ4"/>
<comment type="caution">
    <text evidence="3">The sequence shown here is derived from an EMBL/GenBank/DDBJ whole genome shotgun (WGS) entry which is preliminary data.</text>
</comment>
<feature type="domain" description="EamA" evidence="2">
    <location>
        <begin position="17"/>
        <end position="148"/>
    </location>
</feature>
<accession>A0A8J7SEQ4</accession>
<keyword evidence="1" id="KW-1133">Transmembrane helix</keyword>
<dbReference type="InterPro" id="IPR037185">
    <property type="entry name" value="EmrE-like"/>
</dbReference>
<dbReference type="PANTHER" id="PTHR22911:SF103">
    <property type="entry name" value="BLR2811 PROTEIN"/>
    <property type="match status" value="1"/>
</dbReference>
<name>A0A8J7SEQ4_9RHOB</name>
<feature type="transmembrane region" description="Helical" evidence="1">
    <location>
        <begin position="48"/>
        <end position="65"/>
    </location>
</feature>
<feature type="transmembrane region" description="Helical" evidence="1">
    <location>
        <begin position="245"/>
        <end position="264"/>
    </location>
</feature>
<evidence type="ECO:0000313" key="4">
    <source>
        <dbReference type="Proteomes" id="UP000655420"/>
    </source>
</evidence>
<dbReference type="Pfam" id="PF00892">
    <property type="entry name" value="EamA"/>
    <property type="match status" value="2"/>
</dbReference>